<dbReference type="Pfam" id="PF00884">
    <property type="entry name" value="Sulfatase"/>
    <property type="match status" value="1"/>
</dbReference>
<comment type="caution">
    <text evidence="11">The sequence shown here is derived from an EMBL/GenBank/DDBJ whole genome shotgun (WGS) entry which is preliminary data.</text>
</comment>
<keyword evidence="12" id="KW-1185">Reference proteome</keyword>
<protein>
    <submittedName>
        <fullName evidence="11">Sulfatase</fullName>
    </submittedName>
</protein>
<evidence type="ECO:0000256" key="3">
    <source>
        <dbReference type="ARBA" id="ARBA00022692"/>
    </source>
</evidence>
<dbReference type="SUPFAM" id="SSF53649">
    <property type="entry name" value="Alkaline phosphatase-like"/>
    <property type="match status" value="1"/>
</dbReference>
<comment type="subcellular location">
    <subcellularLocation>
        <location evidence="1">Cell membrane</location>
        <topology evidence="1">Multi-pass membrane protein</topology>
    </subcellularLocation>
</comment>
<dbReference type="Gene3D" id="3.30.1120.80">
    <property type="match status" value="1"/>
</dbReference>
<evidence type="ECO:0000256" key="8">
    <source>
        <dbReference type="PIRSR" id="PIRSR005091-3"/>
    </source>
</evidence>
<feature type="transmembrane region" description="Helical" evidence="9">
    <location>
        <begin position="93"/>
        <end position="116"/>
    </location>
</feature>
<feature type="transmembrane region" description="Helical" evidence="9">
    <location>
        <begin position="179"/>
        <end position="197"/>
    </location>
</feature>
<dbReference type="PIRSF" id="PIRSF005091">
    <property type="entry name" value="Mmb_sulf_HI1246"/>
    <property type="match status" value="1"/>
</dbReference>
<keyword evidence="7" id="KW-0479">Metal-binding</keyword>
<feature type="binding site" evidence="8">
    <location>
        <position position="328"/>
    </location>
    <ligand>
        <name>Mn(2+)</name>
        <dbReference type="ChEBI" id="CHEBI:29035"/>
    </ligand>
</feature>
<evidence type="ECO:0000256" key="2">
    <source>
        <dbReference type="ARBA" id="ARBA00022475"/>
    </source>
</evidence>
<evidence type="ECO:0000313" key="11">
    <source>
        <dbReference type="EMBL" id="GJM63639.1"/>
    </source>
</evidence>
<name>A0AAN5ALU1_9BACT</name>
<keyword evidence="2" id="KW-1003">Cell membrane</keyword>
<feature type="transmembrane region" description="Helical" evidence="9">
    <location>
        <begin position="67"/>
        <end position="86"/>
    </location>
</feature>
<dbReference type="RefSeq" id="WP_338238779.1">
    <property type="nucleotide sequence ID" value="NZ_BQKE01000003.1"/>
</dbReference>
<keyword evidence="7" id="KW-0464">Manganese</keyword>
<keyword evidence="4 9" id="KW-1133">Transmembrane helix</keyword>
<evidence type="ECO:0000256" key="6">
    <source>
        <dbReference type="PIRSR" id="PIRSR005091-1"/>
    </source>
</evidence>
<dbReference type="Gene3D" id="3.40.720.10">
    <property type="entry name" value="Alkaline Phosphatase, subunit A"/>
    <property type="match status" value="1"/>
</dbReference>
<dbReference type="GO" id="GO:0046872">
    <property type="term" value="F:metal ion binding"/>
    <property type="evidence" value="ECO:0007669"/>
    <property type="project" value="UniProtKB-KW"/>
</dbReference>
<feature type="active site" evidence="6">
    <location>
        <position position="328"/>
    </location>
</feature>
<evidence type="ECO:0000256" key="4">
    <source>
        <dbReference type="ARBA" id="ARBA00022989"/>
    </source>
</evidence>
<feature type="transmembrane region" description="Helical" evidence="9">
    <location>
        <begin position="21"/>
        <end position="39"/>
    </location>
</feature>
<dbReference type="AlphaFoldDB" id="A0AAN5ALU1"/>
<organism evidence="11 12">
    <name type="scientific">Persicobacter diffluens</name>
    <dbReference type="NCBI Taxonomy" id="981"/>
    <lineage>
        <taxon>Bacteria</taxon>
        <taxon>Pseudomonadati</taxon>
        <taxon>Bacteroidota</taxon>
        <taxon>Cytophagia</taxon>
        <taxon>Cytophagales</taxon>
        <taxon>Persicobacteraceae</taxon>
        <taxon>Persicobacter</taxon>
    </lineage>
</organism>
<dbReference type="PANTHER" id="PTHR47371:SF3">
    <property type="entry name" value="PHOSPHOGLYCEROL TRANSFERASE I"/>
    <property type="match status" value="1"/>
</dbReference>
<feature type="binding site" evidence="7">
    <location>
        <position position="443"/>
    </location>
    <ligand>
        <name>substrate</name>
    </ligand>
</feature>
<dbReference type="InterPro" id="IPR017850">
    <property type="entry name" value="Alkaline_phosphatase_core_sf"/>
</dbReference>
<evidence type="ECO:0000256" key="1">
    <source>
        <dbReference type="ARBA" id="ARBA00004651"/>
    </source>
</evidence>
<dbReference type="PANTHER" id="PTHR47371">
    <property type="entry name" value="LIPOTEICHOIC ACID SYNTHASE"/>
    <property type="match status" value="1"/>
</dbReference>
<feature type="binding site" evidence="8">
    <location>
        <position position="288"/>
    </location>
    <ligand>
        <name>Mn(2+)</name>
        <dbReference type="ChEBI" id="CHEBI:29035"/>
    </ligand>
</feature>
<feature type="binding site" evidence="8">
    <location>
        <position position="498"/>
    </location>
    <ligand>
        <name>Mn(2+)</name>
        <dbReference type="ChEBI" id="CHEBI:29035"/>
    </ligand>
</feature>
<gene>
    <name evidence="11" type="ORF">PEDI_41910</name>
</gene>
<evidence type="ECO:0000313" key="12">
    <source>
        <dbReference type="Proteomes" id="UP001310022"/>
    </source>
</evidence>
<dbReference type="InterPro" id="IPR050448">
    <property type="entry name" value="OpgB/LTA_synthase_biosynth"/>
</dbReference>
<dbReference type="GO" id="GO:0005886">
    <property type="term" value="C:plasma membrane"/>
    <property type="evidence" value="ECO:0007669"/>
    <property type="project" value="UniProtKB-SubCell"/>
</dbReference>
<feature type="binding site" evidence="8">
    <location>
        <position position="497"/>
    </location>
    <ligand>
        <name>Mn(2+)</name>
        <dbReference type="ChEBI" id="CHEBI:29035"/>
    </ligand>
</feature>
<evidence type="ECO:0000256" key="7">
    <source>
        <dbReference type="PIRSR" id="PIRSR005091-2"/>
    </source>
</evidence>
<dbReference type="InterPro" id="IPR012160">
    <property type="entry name" value="LtaS-like"/>
</dbReference>
<evidence type="ECO:0000256" key="9">
    <source>
        <dbReference type="SAM" id="Phobius"/>
    </source>
</evidence>
<dbReference type="InterPro" id="IPR000917">
    <property type="entry name" value="Sulfatase_N"/>
</dbReference>
<dbReference type="Proteomes" id="UP001310022">
    <property type="component" value="Unassembled WGS sequence"/>
</dbReference>
<feature type="transmembrane region" description="Helical" evidence="9">
    <location>
        <begin position="145"/>
        <end position="167"/>
    </location>
</feature>
<dbReference type="EMBL" id="BQKE01000003">
    <property type="protein sequence ID" value="GJM63639.1"/>
    <property type="molecule type" value="Genomic_DNA"/>
</dbReference>
<keyword evidence="5 9" id="KW-0472">Membrane</keyword>
<evidence type="ECO:0000259" key="10">
    <source>
        <dbReference type="Pfam" id="PF00884"/>
    </source>
</evidence>
<dbReference type="CDD" id="cd16015">
    <property type="entry name" value="LTA_synthase"/>
    <property type="match status" value="1"/>
</dbReference>
<accession>A0AAN5ALU1</accession>
<sequence>MHKFAEKITTKYSLTTMTLRLYFFWMVIFAVERSLFYLMNWTELAPVPFSEIIFSYFKSWKLDTSTAGYLIAFPLVLNLLGTLFPISQLVKSINLIFTTFFLVVLSFIISSEIAVYEVWQTKLSFNVLRYLKEPALVMDVTSPGITLQTTLLSIVQVFIGLLLYLRFIHHQKIQLTHQPILAIPQFVILTLALVWGIRGGLFQMTPITQSVVIFSRHDIINWGTINSHWNLIQSIENNARNGEENTMIYMPKAEAEQYLEAFLKPEQQDSSFNILTQKRPNILIFLLEGFTSDVVESLGGYPGATPFMETLMDGGYTFTQCISSATRTEQGLTCVYGGYPAQPRTAIVGQLSKHKNTPSITEELQKEGYWTSFHYGGELSYINMKAWLYTKKLDLIIDETFWDLPEKKGGLGYHEETVFPQLLDDLNKAPKPFCSGILTTATHDPFDHPKIKTFKVGKVMNHLLDAAYYTDHHLKEFFQAAQQTDWYKNTLFVFVADHARKSPRQWPRDCYESRLIPLFFFGDVIKEKYRGIRDERMVSQIDIAASLFHLMEIPTTRYPWSKNLFNHQMPEYAYSSSFENIIWASPEKYVVYDIDKNVPVPHLSGAYSKQEINLVKGYTQLLMEDFFEK</sequence>
<feature type="domain" description="Sulfatase N-terminal" evidence="10">
    <location>
        <begin position="280"/>
        <end position="552"/>
    </location>
</feature>
<reference evidence="11 12" key="1">
    <citation type="submission" date="2021-12" db="EMBL/GenBank/DDBJ databases">
        <title>Genome sequencing of bacteria with rrn-lacking chromosome and rrn-plasmid.</title>
        <authorList>
            <person name="Anda M."/>
            <person name="Iwasaki W."/>
        </authorList>
    </citation>
    <scope>NUCLEOTIDE SEQUENCE [LARGE SCALE GENOMIC DNA]</scope>
    <source>
        <strain evidence="11 12">NBRC 15940</strain>
    </source>
</reference>
<proteinExistence type="predicted"/>
<keyword evidence="3 9" id="KW-0812">Transmembrane</keyword>
<evidence type="ECO:0000256" key="5">
    <source>
        <dbReference type="ARBA" id="ARBA00023136"/>
    </source>
</evidence>